<dbReference type="InterPro" id="IPR041891">
    <property type="entry name" value="Alpha_CA_prokaryot-like"/>
</dbReference>
<dbReference type="InterPro" id="IPR036398">
    <property type="entry name" value="CA_dom_sf"/>
</dbReference>
<dbReference type="PROSITE" id="PS00162">
    <property type="entry name" value="ALPHA_CA_1"/>
    <property type="match status" value="1"/>
</dbReference>
<evidence type="ECO:0000256" key="10">
    <source>
        <dbReference type="RuleBase" id="RU367011"/>
    </source>
</evidence>
<evidence type="ECO:0000256" key="4">
    <source>
        <dbReference type="ARBA" id="ARBA00012925"/>
    </source>
</evidence>
<dbReference type="CDD" id="cd03124">
    <property type="entry name" value="alpha_CA_prokaryotic_like"/>
    <property type="match status" value="1"/>
</dbReference>
<evidence type="ECO:0000256" key="1">
    <source>
        <dbReference type="ARBA" id="ARBA00001947"/>
    </source>
</evidence>
<dbReference type="GeneID" id="61249903"/>
<gene>
    <name evidence="12" type="ORF">IV52_GL000962</name>
</gene>
<dbReference type="OrthoDB" id="5327615at2"/>
<keyword evidence="6 10" id="KW-0479">Metal-binding</keyword>
<organism evidence="12 13">
    <name type="scientific">Fructilactobacillus lindneri DSM 20690 = JCM 11027</name>
    <dbReference type="NCBI Taxonomy" id="1122148"/>
    <lineage>
        <taxon>Bacteria</taxon>
        <taxon>Bacillati</taxon>
        <taxon>Bacillota</taxon>
        <taxon>Bacilli</taxon>
        <taxon>Lactobacillales</taxon>
        <taxon>Lactobacillaceae</taxon>
        <taxon>Fructilactobacillus</taxon>
    </lineage>
</organism>
<evidence type="ECO:0000256" key="6">
    <source>
        <dbReference type="ARBA" id="ARBA00022723"/>
    </source>
</evidence>
<dbReference type="EC" id="4.2.1.1" evidence="4 10"/>
<dbReference type="GO" id="GO:0008270">
    <property type="term" value="F:zinc ion binding"/>
    <property type="evidence" value="ECO:0007669"/>
    <property type="project" value="UniProtKB-UniRule"/>
</dbReference>
<dbReference type="GO" id="GO:0004089">
    <property type="term" value="F:carbonate dehydratase activity"/>
    <property type="evidence" value="ECO:0007669"/>
    <property type="project" value="UniProtKB-UniRule"/>
</dbReference>
<comment type="function">
    <text evidence="2 10">Reversible hydration of carbon dioxide.</text>
</comment>
<dbReference type="Proteomes" id="UP000051565">
    <property type="component" value="Unassembled WGS sequence"/>
</dbReference>
<dbReference type="PANTHER" id="PTHR18952">
    <property type="entry name" value="CARBONIC ANHYDRASE"/>
    <property type="match status" value="1"/>
</dbReference>
<keyword evidence="13" id="KW-1185">Reference proteome</keyword>
<dbReference type="RefSeq" id="WP_054645921.1">
    <property type="nucleotide sequence ID" value="NZ_FUXS01000002.1"/>
</dbReference>
<dbReference type="STRING" id="53444.AYR59_03300"/>
<comment type="similarity">
    <text evidence="3 10">Belongs to the alpha-carbonic anhydrase family.</text>
</comment>
<dbReference type="PATRIC" id="fig|1122148.6.peg.987"/>
<comment type="caution">
    <text evidence="12">The sequence shown here is derived from an EMBL/GenBank/DDBJ whole genome shotgun (WGS) entry which is preliminary data.</text>
</comment>
<reference evidence="12 13" key="1">
    <citation type="journal article" date="2015" name="Genome Announc.">
        <title>Expanding the biotechnology potential of lactobacilli through comparative genomics of 213 strains and associated genera.</title>
        <authorList>
            <person name="Sun Z."/>
            <person name="Harris H.M."/>
            <person name="McCann A."/>
            <person name="Guo C."/>
            <person name="Argimon S."/>
            <person name="Zhang W."/>
            <person name="Yang X."/>
            <person name="Jeffery I.B."/>
            <person name="Cooney J.C."/>
            <person name="Kagawa T.F."/>
            <person name="Liu W."/>
            <person name="Song Y."/>
            <person name="Salvetti E."/>
            <person name="Wrobel A."/>
            <person name="Rasinkangas P."/>
            <person name="Parkhill J."/>
            <person name="Rea M.C."/>
            <person name="O'Sullivan O."/>
            <person name="Ritari J."/>
            <person name="Douillard F.P."/>
            <person name="Paul Ross R."/>
            <person name="Yang R."/>
            <person name="Briner A.E."/>
            <person name="Felis G.E."/>
            <person name="de Vos W.M."/>
            <person name="Barrangou R."/>
            <person name="Klaenhammer T.R."/>
            <person name="Caufield P.W."/>
            <person name="Cui Y."/>
            <person name="Zhang H."/>
            <person name="O'Toole P.W."/>
        </authorList>
    </citation>
    <scope>NUCLEOTIDE SEQUENCE [LARGE SCALE GENOMIC DNA]</scope>
    <source>
        <strain evidence="12 13">DSM 20690</strain>
    </source>
</reference>
<feature type="domain" description="Alpha-carbonic anhydrase" evidence="11">
    <location>
        <begin position="1"/>
        <end position="210"/>
    </location>
</feature>
<evidence type="ECO:0000256" key="3">
    <source>
        <dbReference type="ARBA" id="ARBA00010718"/>
    </source>
</evidence>
<dbReference type="SMART" id="SM01057">
    <property type="entry name" value="Carb_anhydrase"/>
    <property type="match status" value="1"/>
</dbReference>
<evidence type="ECO:0000256" key="9">
    <source>
        <dbReference type="ARBA" id="ARBA00048348"/>
    </source>
</evidence>
<evidence type="ECO:0000256" key="8">
    <source>
        <dbReference type="ARBA" id="ARBA00023239"/>
    </source>
</evidence>
<dbReference type="PANTHER" id="PTHR18952:SF265">
    <property type="entry name" value="CARBONIC ANHYDRASE"/>
    <property type="match status" value="1"/>
</dbReference>
<name>A0A0R2JX46_9LACO</name>
<evidence type="ECO:0000313" key="12">
    <source>
        <dbReference type="EMBL" id="KRN78685.1"/>
    </source>
</evidence>
<dbReference type="InterPro" id="IPR001148">
    <property type="entry name" value="CA_dom"/>
</dbReference>
<dbReference type="InterPro" id="IPR023561">
    <property type="entry name" value="Carbonic_anhydrase_a-class"/>
</dbReference>
<comment type="cofactor">
    <cofactor evidence="1 10">
        <name>Zn(2+)</name>
        <dbReference type="ChEBI" id="CHEBI:29105"/>
    </cofactor>
</comment>
<sequence length="210" mass="24278">MLNYNNQDNWPNNFGQQQSPINLISHNANFHQINIPFKITKPYNFVTEKDDQTTIKLLGNGSAIIFNRPFQFIQTHFHFPSEHLINGTTFPFEIHLVHQNEIGQTVVISLMVSLGDSNSNIQSVIDNFIEKSAKSIKINQLDWIPDNPTGYHYLGSLTTPPLTEGIEWVIIDNPKLTISMKQLNWFETHFKPNNRNIQSLNHRQVHLYSN</sequence>
<evidence type="ECO:0000256" key="5">
    <source>
        <dbReference type="ARBA" id="ARBA00014628"/>
    </source>
</evidence>
<dbReference type="SUPFAM" id="SSF51069">
    <property type="entry name" value="Carbonic anhydrase"/>
    <property type="match status" value="1"/>
</dbReference>
<dbReference type="Gene3D" id="3.10.200.10">
    <property type="entry name" value="Alpha carbonic anhydrase"/>
    <property type="match status" value="1"/>
</dbReference>
<dbReference type="AlphaFoldDB" id="A0A0R2JX46"/>
<dbReference type="InterPro" id="IPR018338">
    <property type="entry name" value="Carbonic_anhydrase_a-class_CS"/>
</dbReference>
<comment type="catalytic activity">
    <reaction evidence="9 10">
        <text>hydrogencarbonate + H(+) = CO2 + H2O</text>
        <dbReference type="Rhea" id="RHEA:10748"/>
        <dbReference type="ChEBI" id="CHEBI:15377"/>
        <dbReference type="ChEBI" id="CHEBI:15378"/>
        <dbReference type="ChEBI" id="CHEBI:16526"/>
        <dbReference type="ChEBI" id="CHEBI:17544"/>
        <dbReference type="EC" id="4.2.1.1"/>
    </reaction>
</comment>
<evidence type="ECO:0000256" key="7">
    <source>
        <dbReference type="ARBA" id="ARBA00022833"/>
    </source>
</evidence>
<evidence type="ECO:0000259" key="11">
    <source>
        <dbReference type="PROSITE" id="PS51144"/>
    </source>
</evidence>
<evidence type="ECO:0000313" key="13">
    <source>
        <dbReference type="Proteomes" id="UP000051565"/>
    </source>
</evidence>
<proteinExistence type="inferred from homology"/>
<protein>
    <recommendedName>
        <fullName evidence="5 10">Carbonic anhydrase</fullName>
        <ecNumber evidence="4 10">4.2.1.1</ecNumber>
    </recommendedName>
</protein>
<keyword evidence="7 10" id="KW-0862">Zinc</keyword>
<evidence type="ECO:0000256" key="2">
    <source>
        <dbReference type="ARBA" id="ARBA00002904"/>
    </source>
</evidence>
<dbReference type="EMBL" id="JQBT01000033">
    <property type="protein sequence ID" value="KRN78685.1"/>
    <property type="molecule type" value="Genomic_DNA"/>
</dbReference>
<dbReference type="Pfam" id="PF00194">
    <property type="entry name" value="Carb_anhydrase"/>
    <property type="match status" value="1"/>
</dbReference>
<accession>A0A0R2JX46</accession>
<dbReference type="PROSITE" id="PS51144">
    <property type="entry name" value="ALPHA_CA_2"/>
    <property type="match status" value="1"/>
</dbReference>
<keyword evidence="8 10" id="KW-0456">Lyase</keyword>